<evidence type="ECO:0000313" key="8">
    <source>
        <dbReference type="Proteomes" id="UP000322139"/>
    </source>
</evidence>
<protein>
    <submittedName>
        <fullName evidence="7">RDD family protein</fullName>
    </submittedName>
</protein>
<comment type="caution">
    <text evidence="7">The sequence shown here is derived from an EMBL/GenBank/DDBJ whole genome shotgun (WGS) entry which is preliminary data.</text>
</comment>
<proteinExistence type="predicted"/>
<dbReference type="AlphaFoldDB" id="A0A5D4RLL3"/>
<comment type="subcellular location">
    <subcellularLocation>
        <location evidence="1">Membrane</location>
        <topology evidence="1">Multi-pass membrane protein</topology>
    </subcellularLocation>
</comment>
<feature type="transmembrane region" description="Helical" evidence="5">
    <location>
        <begin position="39"/>
        <end position="64"/>
    </location>
</feature>
<reference evidence="7 8" key="1">
    <citation type="submission" date="2019-08" db="EMBL/GenBank/DDBJ databases">
        <title>Bacillus genomes from the desert of Cuatro Cienegas, Coahuila.</title>
        <authorList>
            <person name="Olmedo-Alvarez G."/>
        </authorList>
    </citation>
    <scope>NUCLEOTIDE SEQUENCE [LARGE SCALE GENOMIC DNA]</scope>
    <source>
        <strain evidence="7 8">CH446_14T</strain>
    </source>
</reference>
<feature type="transmembrane region" description="Helical" evidence="5">
    <location>
        <begin position="127"/>
        <end position="147"/>
    </location>
</feature>
<dbReference type="EMBL" id="VTER01000001">
    <property type="protein sequence ID" value="TYS52305.1"/>
    <property type="molecule type" value="Genomic_DNA"/>
</dbReference>
<evidence type="ECO:0000256" key="1">
    <source>
        <dbReference type="ARBA" id="ARBA00004141"/>
    </source>
</evidence>
<evidence type="ECO:0000259" key="6">
    <source>
        <dbReference type="Pfam" id="PF06271"/>
    </source>
</evidence>
<evidence type="ECO:0000256" key="4">
    <source>
        <dbReference type="ARBA" id="ARBA00023136"/>
    </source>
</evidence>
<organism evidence="7 8">
    <name type="scientific">Bacillus infantis</name>
    <dbReference type="NCBI Taxonomy" id="324767"/>
    <lineage>
        <taxon>Bacteria</taxon>
        <taxon>Bacillati</taxon>
        <taxon>Bacillota</taxon>
        <taxon>Bacilli</taxon>
        <taxon>Bacillales</taxon>
        <taxon>Bacillaceae</taxon>
        <taxon>Bacillus</taxon>
    </lineage>
</organism>
<dbReference type="Proteomes" id="UP000322139">
    <property type="component" value="Unassembled WGS sequence"/>
</dbReference>
<dbReference type="InterPro" id="IPR010432">
    <property type="entry name" value="RDD"/>
</dbReference>
<evidence type="ECO:0000256" key="5">
    <source>
        <dbReference type="SAM" id="Phobius"/>
    </source>
</evidence>
<keyword evidence="3 5" id="KW-1133">Transmembrane helix</keyword>
<evidence type="ECO:0000256" key="2">
    <source>
        <dbReference type="ARBA" id="ARBA00022692"/>
    </source>
</evidence>
<evidence type="ECO:0000313" key="7">
    <source>
        <dbReference type="EMBL" id="TYS52305.1"/>
    </source>
</evidence>
<keyword evidence="2 5" id="KW-0812">Transmembrane</keyword>
<dbReference type="GO" id="GO:0016020">
    <property type="term" value="C:membrane"/>
    <property type="evidence" value="ECO:0007669"/>
    <property type="project" value="UniProtKB-SubCell"/>
</dbReference>
<sequence>MGCIMQTETILIKTPEYVSLQFQPAGLGSRAGALIIDQLILMVFNLASILLFAFYASSAAAFFLEDTFLSWPFAIMLICLFLVNWGYFFVLEYFWAGRTLGKKIMGIRVIQDNGQSITLLSSFIRNLLRIIDSLPVYYLLGILMVFFHSRHKRVGDLAAGTVVVHERKKKKPGKMTGIEKEIQERGLKKEDIYMDEWTVRKIGAEEWKLLKTYSERLLQLPIGKREELTKKLSYSLLPKLDIDPERKSFRQLEDILLVLYLIGKEEWEFENQMK</sequence>
<feature type="domain" description="RDD" evidence="6">
    <location>
        <begin position="25"/>
        <end position="160"/>
    </location>
</feature>
<dbReference type="PANTHER" id="PTHR38480:SF1">
    <property type="entry name" value="SLR0254 PROTEIN"/>
    <property type="match status" value="1"/>
</dbReference>
<feature type="transmembrane region" description="Helical" evidence="5">
    <location>
        <begin position="70"/>
        <end position="95"/>
    </location>
</feature>
<keyword evidence="4 5" id="KW-0472">Membrane</keyword>
<name>A0A5D4RLL3_9BACI</name>
<dbReference type="PANTHER" id="PTHR38480">
    <property type="entry name" value="SLR0254 PROTEIN"/>
    <property type="match status" value="1"/>
</dbReference>
<accession>A0A5D4RLL3</accession>
<gene>
    <name evidence="7" type="ORF">FZD51_00080</name>
</gene>
<evidence type="ECO:0000256" key="3">
    <source>
        <dbReference type="ARBA" id="ARBA00022989"/>
    </source>
</evidence>
<dbReference type="Pfam" id="PF06271">
    <property type="entry name" value="RDD"/>
    <property type="match status" value="1"/>
</dbReference>